<dbReference type="AlphaFoldDB" id="A0A7Z0EFE2"/>
<dbReference type="InterPro" id="IPR022663">
    <property type="entry name" value="DapB_C"/>
</dbReference>
<evidence type="ECO:0000256" key="4">
    <source>
        <dbReference type="ARBA" id="ARBA00022857"/>
    </source>
</evidence>
<dbReference type="GO" id="GO:0050661">
    <property type="term" value="F:NADP binding"/>
    <property type="evidence" value="ECO:0007669"/>
    <property type="project" value="UniProtKB-UniRule"/>
</dbReference>
<dbReference type="GO" id="GO:0051287">
    <property type="term" value="F:NAD binding"/>
    <property type="evidence" value="ECO:0007669"/>
    <property type="project" value="UniProtKB-UniRule"/>
</dbReference>
<evidence type="ECO:0000256" key="5">
    <source>
        <dbReference type="ARBA" id="ARBA00022915"/>
    </source>
</evidence>
<evidence type="ECO:0000256" key="12">
    <source>
        <dbReference type="ARBA" id="ARBA00049396"/>
    </source>
</evidence>
<evidence type="ECO:0000256" key="1">
    <source>
        <dbReference type="ARBA" id="ARBA00006642"/>
    </source>
</evidence>
<feature type="region of interest" description="Disordered" evidence="14">
    <location>
        <begin position="250"/>
        <end position="271"/>
    </location>
</feature>
<keyword evidence="6 13" id="KW-0560">Oxidoreductase</keyword>
<keyword evidence="18" id="KW-1185">Reference proteome</keyword>
<keyword evidence="4 13" id="KW-0521">NADP</keyword>
<keyword evidence="8 13" id="KW-0457">Lysine biosynthesis</keyword>
<reference evidence="17 18" key="1">
    <citation type="submission" date="2020-07" db="EMBL/GenBank/DDBJ databases">
        <title>Sequencing the genomes of 1000 actinobacteria strains.</title>
        <authorList>
            <person name="Klenk H.-P."/>
        </authorList>
    </citation>
    <scope>NUCLEOTIDE SEQUENCE [LARGE SCALE GENOMIC DNA]</scope>
    <source>
        <strain evidence="17 18">LI1</strain>
    </source>
</reference>
<dbReference type="PIRSF" id="PIRSF000161">
    <property type="entry name" value="DHPR"/>
    <property type="match status" value="1"/>
</dbReference>
<dbReference type="FunFam" id="3.30.360.10:FF:000009">
    <property type="entry name" value="4-hydroxy-tetrahydrodipicolinate reductase"/>
    <property type="match status" value="1"/>
</dbReference>
<comment type="caution">
    <text evidence="13">Was originally thought to be a dihydrodipicolinate reductase (DHDPR), catalyzing the conversion of dihydrodipicolinate to tetrahydrodipicolinate. However, it was shown in E.coli that the substrate of the enzymatic reaction is not dihydrodipicolinate (DHDP) but in fact (2S,4S)-4-hydroxy-2,3,4,5-tetrahydrodipicolinic acid (HTPA), the product released by the DapA-catalyzed reaction.</text>
</comment>
<dbReference type="Gene3D" id="3.40.50.720">
    <property type="entry name" value="NAD(P)-binding Rossmann-like Domain"/>
    <property type="match status" value="1"/>
</dbReference>
<feature type="binding site" evidence="13">
    <location>
        <begin position="9"/>
        <end position="14"/>
    </location>
    <ligand>
        <name>NAD(+)</name>
        <dbReference type="ChEBI" id="CHEBI:57540"/>
    </ligand>
</feature>
<feature type="active site" description="Proton donor" evidence="13">
    <location>
        <position position="136"/>
    </location>
</feature>
<evidence type="ECO:0000259" key="16">
    <source>
        <dbReference type="Pfam" id="PF05173"/>
    </source>
</evidence>
<keyword evidence="3 13" id="KW-0028">Amino-acid biosynthesis</keyword>
<accession>A0A7Z0EFE2</accession>
<evidence type="ECO:0000256" key="9">
    <source>
        <dbReference type="ARBA" id="ARBA00037922"/>
    </source>
</evidence>
<feature type="domain" description="Dihydrodipicolinate reductase C-terminal" evidence="16">
    <location>
        <begin position="109"/>
        <end position="240"/>
    </location>
</feature>
<feature type="binding site" evidence="13">
    <location>
        <begin position="142"/>
        <end position="143"/>
    </location>
    <ligand>
        <name>(S)-2,3,4,5-tetrahydrodipicolinate</name>
        <dbReference type="ChEBI" id="CHEBI:16845"/>
    </ligand>
</feature>
<dbReference type="InterPro" id="IPR023940">
    <property type="entry name" value="DHDPR_bac"/>
</dbReference>
<dbReference type="RefSeq" id="WP_179578621.1">
    <property type="nucleotide sequence ID" value="NZ_JACCFM010000001.1"/>
</dbReference>
<comment type="similarity">
    <text evidence="1 13">Belongs to the DapB family.</text>
</comment>
<evidence type="ECO:0000256" key="8">
    <source>
        <dbReference type="ARBA" id="ARBA00023154"/>
    </source>
</evidence>
<dbReference type="UniPathway" id="UPA00034">
    <property type="reaction ID" value="UER00018"/>
</dbReference>
<dbReference type="CDD" id="cd02274">
    <property type="entry name" value="DHDPR_N"/>
    <property type="match status" value="1"/>
</dbReference>
<dbReference type="Proteomes" id="UP000537260">
    <property type="component" value="Unassembled WGS sequence"/>
</dbReference>
<comment type="pathway">
    <text evidence="9 13">Amino-acid biosynthesis; L-lysine biosynthesis via DAP pathway; (S)-tetrahydrodipicolinate from L-aspartate: step 4/4.</text>
</comment>
<feature type="domain" description="Dihydrodipicolinate reductase N-terminal" evidence="15">
    <location>
        <begin position="4"/>
        <end position="105"/>
    </location>
</feature>
<evidence type="ECO:0000313" key="17">
    <source>
        <dbReference type="EMBL" id="NYJ19937.1"/>
    </source>
</evidence>
<evidence type="ECO:0000256" key="3">
    <source>
        <dbReference type="ARBA" id="ARBA00022605"/>
    </source>
</evidence>
<protein>
    <recommendedName>
        <fullName evidence="10 13">4-hydroxy-tetrahydrodipicolinate reductase</fullName>
        <shortName evidence="13">HTPA reductase</shortName>
        <ecNumber evidence="10 13">1.17.1.8</ecNumber>
    </recommendedName>
</protein>
<comment type="caution">
    <text evidence="13">Lacks conserved residue(s) required for the propagation of feature annotation.</text>
</comment>
<dbReference type="GO" id="GO:0019877">
    <property type="term" value="P:diaminopimelate biosynthetic process"/>
    <property type="evidence" value="ECO:0007669"/>
    <property type="project" value="UniProtKB-UniRule"/>
</dbReference>
<dbReference type="GO" id="GO:0005829">
    <property type="term" value="C:cytosol"/>
    <property type="evidence" value="ECO:0007669"/>
    <property type="project" value="TreeGrafter"/>
</dbReference>
<comment type="subunit">
    <text evidence="13">Homotetramer.</text>
</comment>
<comment type="subcellular location">
    <subcellularLocation>
        <location evidence="13">Cytoplasm</location>
    </subcellularLocation>
</comment>
<evidence type="ECO:0000256" key="10">
    <source>
        <dbReference type="ARBA" id="ARBA00038983"/>
    </source>
</evidence>
<keyword evidence="2 13" id="KW-0963">Cytoplasm</keyword>
<dbReference type="InterPro" id="IPR022664">
    <property type="entry name" value="DapB_N_CS"/>
</dbReference>
<comment type="caution">
    <text evidence="17">The sequence shown here is derived from an EMBL/GenBank/DDBJ whole genome shotgun (WGS) entry which is preliminary data.</text>
</comment>
<organism evidence="17 18">
    <name type="scientific">Glaciibacter psychrotolerans</name>
    <dbReference type="NCBI Taxonomy" id="670054"/>
    <lineage>
        <taxon>Bacteria</taxon>
        <taxon>Bacillati</taxon>
        <taxon>Actinomycetota</taxon>
        <taxon>Actinomycetes</taxon>
        <taxon>Micrococcales</taxon>
        <taxon>Microbacteriaceae</taxon>
        <taxon>Glaciibacter</taxon>
    </lineage>
</organism>
<keyword evidence="5 13" id="KW-0220">Diaminopimelate biosynthesis</keyword>
<name>A0A7Z0EFE2_9MICO</name>
<dbReference type="Pfam" id="PF01113">
    <property type="entry name" value="DapB_N"/>
    <property type="match status" value="1"/>
</dbReference>
<dbReference type="PROSITE" id="PS01298">
    <property type="entry name" value="DAPB"/>
    <property type="match status" value="1"/>
</dbReference>
<dbReference type="SUPFAM" id="SSF55347">
    <property type="entry name" value="Glyceraldehyde-3-phosphate dehydrogenase-like, C-terminal domain"/>
    <property type="match status" value="1"/>
</dbReference>
<dbReference type="EMBL" id="JACCFM010000001">
    <property type="protein sequence ID" value="NYJ19937.1"/>
    <property type="molecule type" value="Genomic_DNA"/>
</dbReference>
<proteinExistence type="inferred from homology"/>
<evidence type="ECO:0000256" key="11">
    <source>
        <dbReference type="ARBA" id="ARBA00049080"/>
    </source>
</evidence>
<evidence type="ECO:0000259" key="15">
    <source>
        <dbReference type="Pfam" id="PF01113"/>
    </source>
</evidence>
<feature type="active site" description="Proton donor/acceptor" evidence="13">
    <location>
        <position position="132"/>
    </location>
</feature>
<keyword evidence="7 13" id="KW-0520">NAD</keyword>
<gene>
    <name evidence="13" type="primary">dapB</name>
    <name evidence="17" type="ORF">HNR05_001728</name>
</gene>
<comment type="function">
    <text evidence="13">Catalyzes the conversion of 4-hydroxy-tetrahydrodipicolinate (HTPA) to tetrahydrodipicolinate.</text>
</comment>
<evidence type="ECO:0000256" key="2">
    <source>
        <dbReference type="ARBA" id="ARBA00022490"/>
    </source>
</evidence>
<evidence type="ECO:0000313" key="18">
    <source>
        <dbReference type="Proteomes" id="UP000537260"/>
    </source>
</evidence>
<evidence type="ECO:0000256" key="7">
    <source>
        <dbReference type="ARBA" id="ARBA00023027"/>
    </source>
</evidence>
<comment type="catalytic activity">
    <reaction evidence="12 13">
        <text>(S)-2,3,4,5-tetrahydrodipicolinate + NAD(+) + H2O = (2S,4S)-4-hydroxy-2,3,4,5-tetrahydrodipicolinate + NADH + H(+)</text>
        <dbReference type="Rhea" id="RHEA:35323"/>
        <dbReference type="ChEBI" id="CHEBI:15377"/>
        <dbReference type="ChEBI" id="CHEBI:15378"/>
        <dbReference type="ChEBI" id="CHEBI:16845"/>
        <dbReference type="ChEBI" id="CHEBI:57540"/>
        <dbReference type="ChEBI" id="CHEBI:57945"/>
        <dbReference type="ChEBI" id="CHEBI:67139"/>
        <dbReference type="EC" id="1.17.1.8"/>
    </reaction>
</comment>
<evidence type="ECO:0000256" key="13">
    <source>
        <dbReference type="HAMAP-Rule" id="MF_00102"/>
    </source>
</evidence>
<feature type="binding site" evidence="13">
    <location>
        <begin position="75"/>
        <end position="77"/>
    </location>
    <ligand>
        <name>NAD(+)</name>
        <dbReference type="ChEBI" id="CHEBI:57540"/>
    </ligand>
</feature>
<dbReference type="SUPFAM" id="SSF51735">
    <property type="entry name" value="NAD(P)-binding Rossmann-fold domains"/>
    <property type="match status" value="1"/>
</dbReference>
<dbReference type="GO" id="GO:0016726">
    <property type="term" value="F:oxidoreductase activity, acting on CH or CH2 groups, NAD or NADP as acceptor"/>
    <property type="evidence" value="ECO:0007669"/>
    <property type="project" value="UniProtKB-UniRule"/>
</dbReference>
<dbReference type="HAMAP" id="MF_00102">
    <property type="entry name" value="DapB"/>
    <property type="match status" value="1"/>
</dbReference>
<sequence>MTTRVAVIGATGKMGRLVSGLIAAADGYELVAQLNSTSALSDMLAADVAVDLTAPGVSQGVVEFATDNNLRVLVGTSGWSQDRIDALARRVAGRDETGVIIIPNFSIGSVLASAFAAQAARFFDSIEIVEAHHAGKVDSPSGTAVRTAELIGRARAELGPVDAPHTDQRARGQQVSSVPVHSLRLSGLLARQDVHLGGTGETLTISHNTQSTASYERGILLALAATRSARGVVVGLEQLLDLGVATVPREASATGGADTVRPAPESSEVTA</sequence>
<evidence type="ECO:0000256" key="14">
    <source>
        <dbReference type="SAM" id="MobiDB-lite"/>
    </source>
</evidence>
<dbReference type="Pfam" id="PF05173">
    <property type="entry name" value="DapB_C"/>
    <property type="match status" value="1"/>
</dbReference>
<dbReference type="NCBIfam" id="TIGR00036">
    <property type="entry name" value="dapB"/>
    <property type="match status" value="1"/>
</dbReference>
<feature type="binding site" evidence="13">
    <location>
        <position position="133"/>
    </location>
    <ligand>
        <name>(S)-2,3,4,5-tetrahydrodipicolinate</name>
        <dbReference type="ChEBI" id="CHEBI:16845"/>
    </ligand>
</feature>
<dbReference type="GO" id="GO:0008839">
    <property type="term" value="F:4-hydroxy-tetrahydrodipicolinate reductase"/>
    <property type="evidence" value="ECO:0007669"/>
    <property type="project" value="UniProtKB-UniRule"/>
</dbReference>
<dbReference type="PANTHER" id="PTHR20836:SF0">
    <property type="entry name" value="4-HYDROXY-TETRAHYDRODIPICOLINATE REDUCTASE 1, CHLOROPLASTIC-RELATED"/>
    <property type="match status" value="1"/>
</dbReference>
<dbReference type="GO" id="GO:0009089">
    <property type="term" value="P:lysine biosynthetic process via diaminopimelate"/>
    <property type="evidence" value="ECO:0007669"/>
    <property type="project" value="UniProtKB-UniRule"/>
</dbReference>
<dbReference type="EC" id="1.17.1.8" evidence="10 13"/>
<comment type="catalytic activity">
    <reaction evidence="11 13">
        <text>(S)-2,3,4,5-tetrahydrodipicolinate + NADP(+) + H2O = (2S,4S)-4-hydroxy-2,3,4,5-tetrahydrodipicolinate + NADPH + H(+)</text>
        <dbReference type="Rhea" id="RHEA:35331"/>
        <dbReference type="ChEBI" id="CHEBI:15377"/>
        <dbReference type="ChEBI" id="CHEBI:15378"/>
        <dbReference type="ChEBI" id="CHEBI:16845"/>
        <dbReference type="ChEBI" id="CHEBI:57783"/>
        <dbReference type="ChEBI" id="CHEBI:58349"/>
        <dbReference type="ChEBI" id="CHEBI:67139"/>
        <dbReference type="EC" id="1.17.1.8"/>
    </reaction>
</comment>
<dbReference type="InterPro" id="IPR036291">
    <property type="entry name" value="NAD(P)-bd_dom_sf"/>
</dbReference>
<dbReference type="PANTHER" id="PTHR20836">
    <property type="entry name" value="DIHYDRODIPICOLINATE REDUCTASE"/>
    <property type="match status" value="1"/>
</dbReference>
<evidence type="ECO:0000256" key="6">
    <source>
        <dbReference type="ARBA" id="ARBA00023002"/>
    </source>
</evidence>
<dbReference type="Gene3D" id="3.30.360.10">
    <property type="entry name" value="Dihydrodipicolinate Reductase, domain 2"/>
    <property type="match status" value="1"/>
</dbReference>
<dbReference type="InterPro" id="IPR000846">
    <property type="entry name" value="DapB_N"/>
</dbReference>